<proteinExistence type="predicted"/>
<organism evidence="1 2">
    <name type="scientific">Paraburkholderia dioscoreae</name>
    <dbReference type="NCBI Taxonomy" id="2604047"/>
    <lineage>
        <taxon>Bacteria</taxon>
        <taxon>Pseudomonadati</taxon>
        <taxon>Pseudomonadota</taxon>
        <taxon>Betaproteobacteria</taxon>
        <taxon>Burkholderiales</taxon>
        <taxon>Burkholderiaceae</taxon>
        <taxon>Paraburkholderia</taxon>
    </lineage>
</organism>
<accession>A0A5Q4ZJZ7</accession>
<dbReference type="Proteomes" id="UP000325811">
    <property type="component" value="Chromosome I"/>
</dbReference>
<evidence type="ECO:0000313" key="1">
    <source>
        <dbReference type="EMBL" id="VVD30558.1"/>
    </source>
</evidence>
<dbReference type="AlphaFoldDB" id="A0A5Q4ZJZ7"/>
<evidence type="ECO:0000313" key="2">
    <source>
        <dbReference type="Proteomes" id="UP000325811"/>
    </source>
</evidence>
<sequence>MPKKVAPYFYVIDFFVKINKTSVLDMMSYIDHFASLCRLNIVAVRNQAGFELSPWSTMPTTCSANSR</sequence>
<keyword evidence="2" id="KW-1185">Reference proteome</keyword>
<dbReference type="KEGG" id="pdio:PDMSB3_4114"/>
<protein>
    <submittedName>
        <fullName evidence="1">Uncharacterized protein</fullName>
    </submittedName>
</protein>
<gene>
    <name evidence="1" type="ORF">PDMSB3_4114</name>
</gene>
<reference evidence="1 2" key="1">
    <citation type="submission" date="2019-08" db="EMBL/GenBank/DDBJ databases">
        <authorList>
            <person name="Herpell B J."/>
        </authorList>
    </citation>
    <scope>NUCLEOTIDE SEQUENCE [LARGE SCALE GENOMIC DNA]</scope>
    <source>
        <strain evidence="2">Msb3</strain>
    </source>
</reference>
<dbReference type="EMBL" id="LR699553">
    <property type="protein sequence ID" value="VVD30558.1"/>
    <property type="molecule type" value="Genomic_DNA"/>
</dbReference>
<name>A0A5Q4ZJZ7_9BURK</name>